<evidence type="ECO:0000313" key="3">
    <source>
        <dbReference type="Proteomes" id="UP001151760"/>
    </source>
</evidence>
<name>A0ABQ5FUD7_9ASTR</name>
<comment type="caution">
    <text evidence="2">The sequence shown here is derived from an EMBL/GenBank/DDBJ whole genome shotgun (WGS) entry which is preliminary data.</text>
</comment>
<gene>
    <name evidence="2" type="ORF">Tco_1017978</name>
</gene>
<dbReference type="EMBL" id="BQNB010017720">
    <property type="protein sequence ID" value="GJT66498.1"/>
    <property type="molecule type" value="Genomic_DNA"/>
</dbReference>
<organism evidence="2 3">
    <name type="scientific">Tanacetum coccineum</name>
    <dbReference type="NCBI Taxonomy" id="301880"/>
    <lineage>
        <taxon>Eukaryota</taxon>
        <taxon>Viridiplantae</taxon>
        <taxon>Streptophyta</taxon>
        <taxon>Embryophyta</taxon>
        <taxon>Tracheophyta</taxon>
        <taxon>Spermatophyta</taxon>
        <taxon>Magnoliopsida</taxon>
        <taxon>eudicotyledons</taxon>
        <taxon>Gunneridae</taxon>
        <taxon>Pentapetalae</taxon>
        <taxon>asterids</taxon>
        <taxon>campanulids</taxon>
        <taxon>Asterales</taxon>
        <taxon>Asteraceae</taxon>
        <taxon>Asteroideae</taxon>
        <taxon>Anthemideae</taxon>
        <taxon>Anthemidinae</taxon>
        <taxon>Tanacetum</taxon>
    </lineage>
</organism>
<evidence type="ECO:0000313" key="2">
    <source>
        <dbReference type="EMBL" id="GJT66498.1"/>
    </source>
</evidence>
<accession>A0ABQ5FUD7</accession>
<feature type="region of interest" description="Disordered" evidence="1">
    <location>
        <begin position="107"/>
        <end position="135"/>
    </location>
</feature>
<protein>
    <submittedName>
        <fullName evidence="2">Uncharacterized protein</fullName>
    </submittedName>
</protein>
<evidence type="ECO:0000256" key="1">
    <source>
        <dbReference type="SAM" id="MobiDB-lite"/>
    </source>
</evidence>
<dbReference type="Proteomes" id="UP001151760">
    <property type="component" value="Unassembled WGS sequence"/>
</dbReference>
<sequence length="212" mass="22897">MATDDYAAGLSDWGLSGSQAQPYSVGTVFVMELHQFACLQKPLPQSHGLCIEQVESENGAGWTLNELARKNLSKPEGLVVPEHPSHGTASRKLSMDSNKLHVRGQERMSGGSEYEMGNTNVQDVDDGDKKDGGWGMGWGGRGVVRGDWGRGDSSISWTSTCYWSKIHQKAEKTAISTSEAEYDRPITHTVLKFSGCGEGSGAEILDMTGRGD</sequence>
<reference evidence="2" key="1">
    <citation type="journal article" date="2022" name="Int. J. Mol. Sci.">
        <title>Draft Genome of Tanacetum Coccineum: Genomic Comparison of Closely Related Tanacetum-Family Plants.</title>
        <authorList>
            <person name="Yamashiro T."/>
            <person name="Shiraishi A."/>
            <person name="Nakayama K."/>
            <person name="Satake H."/>
        </authorList>
    </citation>
    <scope>NUCLEOTIDE SEQUENCE</scope>
</reference>
<reference evidence="2" key="2">
    <citation type="submission" date="2022-01" db="EMBL/GenBank/DDBJ databases">
        <authorList>
            <person name="Yamashiro T."/>
            <person name="Shiraishi A."/>
            <person name="Satake H."/>
            <person name="Nakayama K."/>
        </authorList>
    </citation>
    <scope>NUCLEOTIDE SEQUENCE</scope>
</reference>
<proteinExistence type="predicted"/>
<keyword evidence="3" id="KW-1185">Reference proteome</keyword>